<sequence>MIHQELIGRTVIGKTARRFNVKFNVYYAFLVLLNFAGFFLAMYDAKGLVILFFTIGFSMVIRLMLTQREEQRLTNELLEELVEQNVPLRPAK</sequence>
<protein>
    <submittedName>
        <fullName evidence="2">Uncharacterized protein</fullName>
    </submittedName>
</protein>
<proteinExistence type="predicted"/>
<gene>
    <name evidence="2" type="ORF">D3875_03350</name>
</gene>
<evidence type="ECO:0000313" key="3">
    <source>
        <dbReference type="Proteomes" id="UP000286287"/>
    </source>
</evidence>
<dbReference type="RefSeq" id="WP_119761149.1">
    <property type="nucleotide sequence ID" value="NZ_QYUJ01000009.1"/>
</dbReference>
<comment type="caution">
    <text evidence="2">The sequence shown here is derived from an EMBL/GenBank/DDBJ whole genome shotgun (WGS) entry which is preliminary data.</text>
</comment>
<reference evidence="2 3" key="1">
    <citation type="submission" date="2018-09" db="EMBL/GenBank/DDBJ databases">
        <authorList>
            <person name="Zhu H."/>
        </authorList>
    </citation>
    <scope>NUCLEOTIDE SEQUENCE [LARGE SCALE GENOMIC DNA]</scope>
    <source>
        <strain evidence="2 3">K2S05-167</strain>
    </source>
</reference>
<keyword evidence="1" id="KW-0812">Transmembrane</keyword>
<dbReference type="AlphaFoldDB" id="A0A418VEU2"/>
<dbReference type="EMBL" id="QYUJ01000009">
    <property type="protein sequence ID" value="RJF74590.1"/>
    <property type="molecule type" value="Genomic_DNA"/>
</dbReference>
<dbReference type="OrthoDB" id="74216at2"/>
<keyword evidence="1" id="KW-0472">Membrane</keyword>
<feature type="transmembrane region" description="Helical" evidence="1">
    <location>
        <begin position="47"/>
        <end position="65"/>
    </location>
</feature>
<evidence type="ECO:0000313" key="2">
    <source>
        <dbReference type="EMBL" id="RJF74590.1"/>
    </source>
</evidence>
<evidence type="ECO:0000256" key="1">
    <source>
        <dbReference type="SAM" id="Phobius"/>
    </source>
</evidence>
<keyword evidence="3" id="KW-1185">Reference proteome</keyword>
<feature type="transmembrane region" description="Helical" evidence="1">
    <location>
        <begin position="21"/>
        <end position="41"/>
    </location>
</feature>
<accession>A0A418VEU2</accession>
<organism evidence="2 3">
    <name type="scientific">Deinococcus cavernae</name>
    <dbReference type="NCBI Taxonomy" id="2320857"/>
    <lineage>
        <taxon>Bacteria</taxon>
        <taxon>Thermotogati</taxon>
        <taxon>Deinococcota</taxon>
        <taxon>Deinococci</taxon>
        <taxon>Deinococcales</taxon>
        <taxon>Deinococcaceae</taxon>
        <taxon>Deinococcus</taxon>
    </lineage>
</organism>
<keyword evidence="1" id="KW-1133">Transmembrane helix</keyword>
<dbReference type="Proteomes" id="UP000286287">
    <property type="component" value="Unassembled WGS sequence"/>
</dbReference>
<name>A0A418VEU2_9DEIO</name>